<evidence type="ECO:0000313" key="3">
    <source>
        <dbReference type="Proteomes" id="UP000307808"/>
    </source>
</evidence>
<evidence type="ECO:0000313" key="2">
    <source>
        <dbReference type="EMBL" id="TKI62548.1"/>
    </source>
</evidence>
<sequence length="79" mass="9001">MTTQTPRPRISAQQAHRNRPLPIYVSVDEAAAVMSVSAKTIRRRISDGTIPAYQCGRRNIRIRLEDLEAAFERMPAAHW</sequence>
<dbReference type="InterPro" id="IPR009061">
    <property type="entry name" value="DNA-bd_dom_put_sf"/>
</dbReference>
<dbReference type="RefSeq" id="WP_137065817.1">
    <property type="nucleotide sequence ID" value="NZ_CP040748.1"/>
</dbReference>
<accession>A0A4U2YMX4</accession>
<dbReference type="EMBL" id="SZPY01000002">
    <property type="protein sequence ID" value="TKI62548.1"/>
    <property type="molecule type" value="Genomic_DNA"/>
</dbReference>
<dbReference type="OrthoDB" id="4870800at2"/>
<dbReference type="SUPFAM" id="SSF46955">
    <property type="entry name" value="Putative DNA-binding domain"/>
    <property type="match status" value="1"/>
</dbReference>
<dbReference type="AlphaFoldDB" id="A0A4U2YMX4"/>
<dbReference type="NCBIfam" id="TIGR01764">
    <property type="entry name" value="excise"/>
    <property type="match status" value="1"/>
</dbReference>
<dbReference type="InterPro" id="IPR010093">
    <property type="entry name" value="SinI_DNA-bd"/>
</dbReference>
<organism evidence="2 3">
    <name type="scientific">Nocardioides jishulii</name>
    <dbReference type="NCBI Taxonomy" id="2575440"/>
    <lineage>
        <taxon>Bacteria</taxon>
        <taxon>Bacillati</taxon>
        <taxon>Actinomycetota</taxon>
        <taxon>Actinomycetes</taxon>
        <taxon>Propionibacteriales</taxon>
        <taxon>Nocardioidaceae</taxon>
        <taxon>Nocardioides</taxon>
    </lineage>
</organism>
<name>A0A4U2YMX4_9ACTN</name>
<dbReference type="GO" id="GO:0003677">
    <property type="term" value="F:DNA binding"/>
    <property type="evidence" value="ECO:0007669"/>
    <property type="project" value="InterPro"/>
</dbReference>
<dbReference type="Pfam" id="PF12728">
    <property type="entry name" value="HTH_17"/>
    <property type="match status" value="1"/>
</dbReference>
<proteinExistence type="predicted"/>
<evidence type="ECO:0000259" key="1">
    <source>
        <dbReference type="Pfam" id="PF12728"/>
    </source>
</evidence>
<protein>
    <submittedName>
        <fullName evidence="2">Helix-turn-helix domain-containing protein</fullName>
    </submittedName>
</protein>
<comment type="caution">
    <text evidence="2">The sequence shown here is derived from an EMBL/GenBank/DDBJ whole genome shotgun (WGS) entry which is preliminary data.</text>
</comment>
<dbReference type="InterPro" id="IPR041657">
    <property type="entry name" value="HTH_17"/>
</dbReference>
<feature type="domain" description="Helix-turn-helix" evidence="1">
    <location>
        <begin position="24"/>
        <end position="73"/>
    </location>
</feature>
<gene>
    <name evidence="2" type="ORF">FC770_09210</name>
</gene>
<reference evidence="2 3" key="1">
    <citation type="submission" date="2019-04" db="EMBL/GenBank/DDBJ databases">
        <authorList>
            <person name="Dong K."/>
        </authorList>
    </citation>
    <scope>NUCLEOTIDE SEQUENCE [LARGE SCALE GENOMIC DNA]</scope>
    <source>
        <strain evidence="3">dk3543</strain>
    </source>
</reference>
<keyword evidence="3" id="KW-1185">Reference proteome</keyword>
<dbReference type="Proteomes" id="UP000307808">
    <property type="component" value="Unassembled WGS sequence"/>
</dbReference>